<name>A0A518DN76_9BACT</name>
<dbReference type="InterPro" id="IPR013766">
    <property type="entry name" value="Thioredoxin_domain"/>
</dbReference>
<proteinExistence type="predicted"/>
<dbReference type="SUPFAM" id="SSF52833">
    <property type="entry name" value="Thioredoxin-like"/>
    <property type="match status" value="1"/>
</dbReference>
<dbReference type="PROSITE" id="PS51352">
    <property type="entry name" value="THIOREDOXIN_2"/>
    <property type="match status" value="1"/>
</dbReference>
<protein>
    <submittedName>
        <fullName evidence="4">Disulfide bond reductase DsbH</fullName>
        <ecNumber evidence="4">1.8.-.-</ecNumber>
    </submittedName>
</protein>
<evidence type="ECO:0000259" key="3">
    <source>
        <dbReference type="PROSITE" id="PS51352"/>
    </source>
</evidence>
<dbReference type="InterPro" id="IPR036249">
    <property type="entry name" value="Thioredoxin-like_sf"/>
</dbReference>
<organism evidence="4 5">
    <name type="scientific">Lignipirellula cremea</name>
    <dbReference type="NCBI Taxonomy" id="2528010"/>
    <lineage>
        <taxon>Bacteria</taxon>
        <taxon>Pseudomonadati</taxon>
        <taxon>Planctomycetota</taxon>
        <taxon>Planctomycetia</taxon>
        <taxon>Pirellulales</taxon>
        <taxon>Pirellulaceae</taxon>
        <taxon>Lignipirellula</taxon>
    </lineage>
</organism>
<dbReference type="InterPro" id="IPR051099">
    <property type="entry name" value="AGR/TXD"/>
</dbReference>
<accession>A0A518DN76</accession>
<feature type="domain" description="Thioredoxin" evidence="3">
    <location>
        <begin position="8"/>
        <end position="150"/>
    </location>
</feature>
<dbReference type="GO" id="GO:0016491">
    <property type="term" value="F:oxidoreductase activity"/>
    <property type="evidence" value="ECO:0007669"/>
    <property type="project" value="UniProtKB-KW"/>
</dbReference>
<dbReference type="KEGG" id="lcre:Pla8534_10530"/>
<dbReference type="Gene3D" id="3.40.30.10">
    <property type="entry name" value="Glutaredoxin"/>
    <property type="match status" value="1"/>
</dbReference>
<dbReference type="InterPro" id="IPR011990">
    <property type="entry name" value="TPR-like_helical_dom_sf"/>
</dbReference>
<dbReference type="Gene3D" id="1.25.40.10">
    <property type="entry name" value="Tetratricopeptide repeat domain"/>
    <property type="match status" value="1"/>
</dbReference>
<dbReference type="PANTHER" id="PTHR15337">
    <property type="entry name" value="ANTERIOR GRADIENT PROTEIN-RELATED"/>
    <property type="match status" value="1"/>
</dbReference>
<evidence type="ECO:0000256" key="2">
    <source>
        <dbReference type="SAM" id="SignalP"/>
    </source>
</evidence>
<sequence precursor="true">MSFRVKSLTLGLLVAMFAASPVLAAGPEWMHDFEKAKAKALAEKKAMLVDFTGSDWCAWCKRLSAEVFTKDEFLAAATKNLVLVELDFPSDKSSQSEELQAQNEKLKEIYSISGFPTVLLTDAEGIPFATTGYQEGGPEAYITHLHDLLAIRDIRDAAFAKAEKATGLEQARLLAEGLEAMDGPFLSTFYSDQIARVMELDPTDSLGKKEEFTDILNEGRIKEFVEKYNDRLQTVSTEGPDAILKVLDEALAEKDMPRSLREQFVENKLRLLMNEKRTEDALAFLDETVKEASSKDRGEALLRKAVITYRLGKTEEALGQLDAIAAEQKEDELLVNVFFNKGKILAQENRAADAIAAFESANKHADVDAQKIIGDILARLKAANKATETP</sequence>
<dbReference type="Proteomes" id="UP000317648">
    <property type="component" value="Chromosome"/>
</dbReference>
<dbReference type="EC" id="1.8.-.-" evidence="4"/>
<keyword evidence="4" id="KW-0560">Oxidoreductase</keyword>
<dbReference type="SUPFAM" id="SSF48452">
    <property type="entry name" value="TPR-like"/>
    <property type="match status" value="1"/>
</dbReference>
<keyword evidence="5" id="KW-1185">Reference proteome</keyword>
<dbReference type="AlphaFoldDB" id="A0A518DN76"/>
<dbReference type="EMBL" id="CP036433">
    <property type="protein sequence ID" value="QDU93273.1"/>
    <property type="molecule type" value="Genomic_DNA"/>
</dbReference>
<dbReference type="Pfam" id="PF13899">
    <property type="entry name" value="Thioredoxin_7"/>
    <property type="match status" value="1"/>
</dbReference>
<dbReference type="RefSeq" id="WP_197443008.1">
    <property type="nucleotide sequence ID" value="NZ_CP036433.1"/>
</dbReference>
<gene>
    <name evidence="4" type="primary">dsbH</name>
    <name evidence="4" type="ORF">Pla8534_10530</name>
</gene>
<dbReference type="PANTHER" id="PTHR15337:SF11">
    <property type="entry name" value="THIOREDOXIN DOMAIN-CONTAINING PROTEIN"/>
    <property type="match status" value="1"/>
</dbReference>
<evidence type="ECO:0000256" key="1">
    <source>
        <dbReference type="ARBA" id="ARBA00022729"/>
    </source>
</evidence>
<feature type="signal peptide" evidence="2">
    <location>
        <begin position="1"/>
        <end position="24"/>
    </location>
</feature>
<keyword evidence="1 2" id="KW-0732">Signal</keyword>
<evidence type="ECO:0000313" key="4">
    <source>
        <dbReference type="EMBL" id="QDU93273.1"/>
    </source>
</evidence>
<reference evidence="4 5" key="1">
    <citation type="submission" date="2019-02" db="EMBL/GenBank/DDBJ databases">
        <title>Deep-cultivation of Planctomycetes and their phenomic and genomic characterization uncovers novel biology.</title>
        <authorList>
            <person name="Wiegand S."/>
            <person name="Jogler M."/>
            <person name="Boedeker C."/>
            <person name="Pinto D."/>
            <person name="Vollmers J."/>
            <person name="Rivas-Marin E."/>
            <person name="Kohn T."/>
            <person name="Peeters S.H."/>
            <person name="Heuer A."/>
            <person name="Rast P."/>
            <person name="Oberbeckmann S."/>
            <person name="Bunk B."/>
            <person name="Jeske O."/>
            <person name="Meyerdierks A."/>
            <person name="Storesund J.E."/>
            <person name="Kallscheuer N."/>
            <person name="Luecker S."/>
            <person name="Lage O.M."/>
            <person name="Pohl T."/>
            <person name="Merkel B.J."/>
            <person name="Hornburger P."/>
            <person name="Mueller R.-W."/>
            <person name="Bruemmer F."/>
            <person name="Labrenz M."/>
            <person name="Spormann A.M."/>
            <person name="Op den Camp H."/>
            <person name="Overmann J."/>
            <person name="Amann R."/>
            <person name="Jetten M.S.M."/>
            <person name="Mascher T."/>
            <person name="Medema M.H."/>
            <person name="Devos D.P."/>
            <person name="Kaster A.-K."/>
            <person name="Ovreas L."/>
            <person name="Rohde M."/>
            <person name="Galperin M.Y."/>
            <person name="Jogler C."/>
        </authorList>
    </citation>
    <scope>NUCLEOTIDE SEQUENCE [LARGE SCALE GENOMIC DNA]</scope>
    <source>
        <strain evidence="4 5">Pla85_3_4</strain>
    </source>
</reference>
<feature type="chain" id="PRO_5021827977" evidence="2">
    <location>
        <begin position="25"/>
        <end position="390"/>
    </location>
</feature>
<evidence type="ECO:0000313" key="5">
    <source>
        <dbReference type="Proteomes" id="UP000317648"/>
    </source>
</evidence>
<dbReference type="GO" id="GO:0006950">
    <property type="term" value="P:response to stress"/>
    <property type="evidence" value="ECO:0007669"/>
    <property type="project" value="UniProtKB-ARBA"/>
</dbReference>